<comment type="subcellular location">
    <subcellularLocation>
        <location evidence="2">Cell membrane</location>
        <topology evidence="2">Multi-pass membrane protein</topology>
    </subcellularLocation>
</comment>
<evidence type="ECO:0000256" key="13">
    <source>
        <dbReference type="ARBA" id="ARBA00023136"/>
    </source>
</evidence>
<proteinExistence type="predicted"/>
<dbReference type="SUPFAM" id="SSF103190">
    <property type="entry name" value="Sensory domain-like"/>
    <property type="match status" value="1"/>
</dbReference>
<evidence type="ECO:0000256" key="3">
    <source>
        <dbReference type="ARBA" id="ARBA00012438"/>
    </source>
</evidence>
<feature type="region of interest" description="Disordered" evidence="14">
    <location>
        <begin position="429"/>
        <end position="461"/>
    </location>
</feature>
<keyword evidence="4" id="KW-1003">Cell membrane</keyword>
<sequence>MQIIVVAAVVVGGAVLAYLYAAARTNETARRQVTAVAAAVADSPTVVAAVEGPDPSRVLQPYAEQVRRDTGVAFVTIMSPAGIRYTHPNPELIGQSFLGHIEEARAGHAFTETFTGTLGRSVRRVAPVFDRQHRVVALVSTGIKVRIVDRQVREQLLALVLLALLALGVGGVGTYLVNARLRRHTHGMDAAQLSRMYEYHHAILHTVREGLLLLDPHARVALANGAARDLLRLPDDVEGREVETLALPETLRTSLASAAPCVDEIHVTREHVVVVNKSAVTSGSRDLGSVVTLRDHTELQSLSGELDSVRGFAESLRSQAHEAANRLHTVVSLVELGRPEEAVEFATAELELTQRLADQIVDAVAEPALAALLLGKAAQANERGVELVITPDTRIDDTVITETLGARDLVTLLGNLIDNAVDAAVEAVGDAPPADTSPTGDAPPADATPVSPAVGGSPAHGAFAGGFPAGGGFPIGDDLPIDGGTGGGAAGVASSKVFVTARTTGDDLVIRVADTGRGIGPDAVEDIFKRGWSTKDGDRPSGRGLGLALVAQVAARHGGRIEVGREVGAVFTVTLPMARKAPA</sequence>
<organism evidence="17 18">
    <name type="scientific">Actinoallomurus vinaceus</name>
    <dbReference type="NCBI Taxonomy" id="1080074"/>
    <lineage>
        <taxon>Bacteria</taxon>
        <taxon>Bacillati</taxon>
        <taxon>Actinomycetota</taxon>
        <taxon>Actinomycetes</taxon>
        <taxon>Streptosporangiales</taxon>
        <taxon>Thermomonosporaceae</taxon>
        <taxon>Actinoallomurus</taxon>
    </lineage>
</organism>
<evidence type="ECO:0000256" key="5">
    <source>
        <dbReference type="ARBA" id="ARBA00022553"/>
    </source>
</evidence>
<evidence type="ECO:0000256" key="8">
    <source>
        <dbReference type="ARBA" id="ARBA00022741"/>
    </source>
</evidence>
<dbReference type="SUPFAM" id="SSF55874">
    <property type="entry name" value="ATPase domain of HSP90 chaperone/DNA topoisomerase II/histidine kinase"/>
    <property type="match status" value="1"/>
</dbReference>
<dbReference type="Proteomes" id="UP001501442">
    <property type="component" value="Unassembled WGS sequence"/>
</dbReference>
<comment type="catalytic activity">
    <reaction evidence="1">
        <text>ATP + protein L-histidine = ADP + protein N-phospho-L-histidine.</text>
        <dbReference type="EC" id="2.7.13.3"/>
    </reaction>
</comment>
<evidence type="ECO:0000259" key="16">
    <source>
        <dbReference type="PROSITE" id="PS50109"/>
    </source>
</evidence>
<keyword evidence="10" id="KW-0067">ATP-binding</keyword>
<keyword evidence="12" id="KW-0902">Two-component regulatory system</keyword>
<comment type="caution">
    <text evidence="17">The sequence shown here is derived from an EMBL/GenBank/DDBJ whole genome shotgun (WGS) entry which is preliminary data.</text>
</comment>
<dbReference type="SMART" id="SM00387">
    <property type="entry name" value="HATPase_c"/>
    <property type="match status" value="1"/>
</dbReference>
<keyword evidence="7 15" id="KW-0812">Transmembrane</keyword>
<dbReference type="EC" id="2.7.13.3" evidence="3"/>
<evidence type="ECO:0000256" key="9">
    <source>
        <dbReference type="ARBA" id="ARBA00022777"/>
    </source>
</evidence>
<dbReference type="Gene3D" id="3.30.450.20">
    <property type="entry name" value="PAS domain"/>
    <property type="match status" value="2"/>
</dbReference>
<feature type="transmembrane region" description="Helical" evidence="15">
    <location>
        <begin position="156"/>
        <end position="178"/>
    </location>
</feature>
<dbReference type="Gene3D" id="3.30.565.10">
    <property type="entry name" value="Histidine kinase-like ATPase, C-terminal domain"/>
    <property type="match status" value="1"/>
</dbReference>
<dbReference type="InterPro" id="IPR005467">
    <property type="entry name" value="His_kinase_dom"/>
</dbReference>
<keyword evidence="11 15" id="KW-1133">Transmembrane helix</keyword>
<evidence type="ECO:0000256" key="14">
    <source>
        <dbReference type="SAM" id="MobiDB-lite"/>
    </source>
</evidence>
<evidence type="ECO:0000313" key="17">
    <source>
        <dbReference type="EMBL" id="GAA4625688.1"/>
    </source>
</evidence>
<gene>
    <name evidence="17" type="ORF">GCM10023196_030810</name>
</gene>
<evidence type="ECO:0000256" key="10">
    <source>
        <dbReference type="ARBA" id="ARBA00022840"/>
    </source>
</evidence>
<dbReference type="InterPro" id="IPR016120">
    <property type="entry name" value="Sig_transdc_His_kin_SpoOB"/>
</dbReference>
<protein>
    <recommendedName>
        <fullName evidence="3">histidine kinase</fullName>
        <ecNumber evidence="3">2.7.13.3</ecNumber>
    </recommendedName>
</protein>
<dbReference type="InterPro" id="IPR004358">
    <property type="entry name" value="Sig_transdc_His_kin-like_C"/>
</dbReference>
<keyword evidence="13 15" id="KW-0472">Membrane</keyword>
<dbReference type="EMBL" id="BAABHK010000004">
    <property type="protein sequence ID" value="GAA4625688.1"/>
    <property type="molecule type" value="Genomic_DNA"/>
</dbReference>
<name>A0ABP8U7H0_9ACTN</name>
<keyword evidence="9 17" id="KW-0418">Kinase</keyword>
<dbReference type="InterPro" id="IPR033463">
    <property type="entry name" value="sCache_3"/>
</dbReference>
<dbReference type="PROSITE" id="PS50109">
    <property type="entry name" value="HIS_KIN"/>
    <property type="match status" value="1"/>
</dbReference>
<evidence type="ECO:0000256" key="7">
    <source>
        <dbReference type="ARBA" id="ARBA00022692"/>
    </source>
</evidence>
<dbReference type="PANTHER" id="PTHR43547:SF10">
    <property type="entry name" value="SENSOR HISTIDINE KINASE DCUS"/>
    <property type="match status" value="1"/>
</dbReference>
<evidence type="ECO:0000256" key="11">
    <source>
        <dbReference type="ARBA" id="ARBA00022989"/>
    </source>
</evidence>
<evidence type="ECO:0000256" key="1">
    <source>
        <dbReference type="ARBA" id="ARBA00000085"/>
    </source>
</evidence>
<feature type="domain" description="Histidine kinase" evidence="16">
    <location>
        <begin position="318"/>
        <end position="579"/>
    </location>
</feature>
<dbReference type="SUPFAM" id="SSF55785">
    <property type="entry name" value="PYP-like sensor domain (PAS domain)"/>
    <property type="match status" value="1"/>
</dbReference>
<evidence type="ECO:0000256" key="2">
    <source>
        <dbReference type="ARBA" id="ARBA00004651"/>
    </source>
</evidence>
<keyword evidence="6" id="KW-0808">Transferase</keyword>
<evidence type="ECO:0000256" key="6">
    <source>
        <dbReference type="ARBA" id="ARBA00022679"/>
    </source>
</evidence>
<dbReference type="GO" id="GO:0016301">
    <property type="term" value="F:kinase activity"/>
    <property type="evidence" value="ECO:0007669"/>
    <property type="project" value="UniProtKB-KW"/>
</dbReference>
<evidence type="ECO:0000256" key="4">
    <source>
        <dbReference type="ARBA" id="ARBA00022475"/>
    </source>
</evidence>
<dbReference type="SUPFAM" id="SSF55890">
    <property type="entry name" value="Sporulation response regulatory protein Spo0B"/>
    <property type="match status" value="1"/>
</dbReference>
<dbReference type="InterPro" id="IPR035965">
    <property type="entry name" value="PAS-like_dom_sf"/>
</dbReference>
<accession>A0ABP8U7H0</accession>
<evidence type="ECO:0000256" key="12">
    <source>
        <dbReference type="ARBA" id="ARBA00023012"/>
    </source>
</evidence>
<keyword evidence="8" id="KW-0547">Nucleotide-binding</keyword>
<dbReference type="PANTHER" id="PTHR43547">
    <property type="entry name" value="TWO-COMPONENT HISTIDINE KINASE"/>
    <property type="match status" value="1"/>
</dbReference>
<dbReference type="Pfam" id="PF17203">
    <property type="entry name" value="sCache_3_2"/>
    <property type="match status" value="1"/>
</dbReference>
<evidence type="ECO:0000256" key="15">
    <source>
        <dbReference type="SAM" id="Phobius"/>
    </source>
</evidence>
<reference evidence="18" key="1">
    <citation type="journal article" date="2019" name="Int. J. Syst. Evol. Microbiol.">
        <title>The Global Catalogue of Microorganisms (GCM) 10K type strain sequencing project: providing services to taxonomists for standard genome sequencing and annotation.</title>
        <authorList>
            <consortium name="The Broad Institute Genomics Platform"/>
            <consortium name="The Broad Institute Genome Sequencing Center for Infectious Disease"/>
            <person name="Wu L."/>
            <person name="Ma J."/>
        </authorList>
    </citation>
    <scope>NUCLEOTIDE SEQUENCE [LARGE SCALE GENOMIC DNA]</scope>
    <source>
        <strain evidence="18">JCM 17939</strain>
    </source>
</reference>
<keyword evidence="5" id="KW-0597">Phosphoprotein</keyword>
<dbReference type="InterPro" id="IPR036890">
    <property type="entry name" value="HATPase_C_sf"/>
</dbReference>
<dbReference type="Pfam" id="PF02518">
    <property type="entry name" value="HATPase_c"/>
    <property type="match status" value="1"/>
</dbReference>
<dbReference type="InterPro" id="IPR029151">
    <property type="entry name" value="Sensor-like_sf"/>
</dbReference>
<keyword evidence="18" id="KW-1185">Reference proteome</keyword>
<evidence type="ECO:0000313" key="18">
    <source>
        <dbReference type="Proteomes" id="UP001501442"/>
    </source>
</evidence>
<dbReference type="PRINTS" id="PR00344">
    <property type="entry name" value="BCTRLSENSOR"/>
</dbReference>
<dbReference type="RefSeq" id="WP_345431479.1">
    <property type="nucleotide sequence ID" value="NZ_BAABHK010000004.1"/>
</dbReference>
<dbReference type="InterPro" id="IPR003594">
    <property type="entry name" value="HATPase_dom"/>
</dbReference>